<dbReference type="PANTHER" id="PTHR46609:SF8">
    <property type="entry name" value="YQAJ VIRAL RECOMBINASE DOMAIN-CONTAINING PROTEIN"/>
    <property type="match status" value="1"/>
</dbReference>
<keyword evidence="3" id="KW-1185">Reference proteome</keyword>
<name>A0ABQ9IED2_9NEOP</name>
<dbReference type="EMBL" id="JARBHB010000002">
    <property type="protein sequence ID" value="KAJ8894263.1"/>
    <property type="molecule type" value="Genomic_DNA"/>
</dbReference>
<gene>
    <name evidence="2" type="ORF">PR048_006875</name>
</gene>
<dbReference type="InterPro" id="IPR051703">
    <property type="entry name" value="NF-kappa-B_Signaling_Reg"/>
</dbReference>
<accession>A0ABQ9IED2</accession>
<dbReference type="PANTHER" id="PTHR46609">
    <property type="entry name" value="EXONUCLEASE, PHAGE-TYPE/RECB, C-TERMINAL DOMAIN-CONTAINING PROTEIN"/>
    <property type="match status" value="1"/>
</dbReference>
<dbReference type="Proteomes" id="UP001159363">
    <property type="component" value="Chromosome 2"/>
</dbReference>
<evidence type="ECO:0000259" key="1">
    <source>
        <dbReference type="Pfam" id="PF09588"/>
    </source>
</evidence>
<dbReference type="InterPro" id="IPR019080">
    <property type="entry name" value="YqaJ_viral_recombinase"/>
</dbReference>
<dbReference type="SUPFAM" id="SSF52980">
    <property type="entry name" value="Restriction endonuclease-like"/>
    <property type="match status" value="1"/>
</dbReference>
<dbReference type="Gene3D" id="3.90.320.10">
    <property type="match status" value="1"/>
</dbReference>
<dbReference type="Pfam" id="PF09588">
    <property type="entry name" value="YqaJ"/>
    <property type="match status" value="1"/>
</dbReference>
<sequence>MTIVTVQKEAIFEVNNVPKMKANADRSVSYHADSLIEDIDINYVELYNSHIANAVRCQSAVIAYNKKDELHRVIHKTFNNKSPYKKFTKLKKGCAKKDNARNFPRADEDYGPDAAVPDMPLDQLEVAKEEYVQKLTKEKRNDIECRTRGQSSTQEWKEEKRKRLTASNFASTSCSSLVQSVRYPTFVGATEMKWGLEHEHVALNELSKHLHMPFRRSGLIFHPEHPFLGALPDALFDEDAIAEIKCPYSIKDMSPQEAYKRKMVFLNKKAHITTCYQVQGQLNISQKRLCNFVVWYPKGDQIPNSGSKKWFQNLSNFTGNAYYRKFWIPGRHEGMQFVILSQSKMPRRKWLNEGSCP</sequence>
<dbReference type="InterPro" id="IPR011604">
    <property type="entry name" value="PDDEXK-like_dom_sf"/>
</dbReference>
<proteinExistence type="predicted"/>
<organism evidence="2 3">
    <name type="scientific">Dryococelus australis</name>
    <dbReference type="NCBI Taxonomy" id="614101"/>
    <lineage>
        <taxon>Eukaryota</taxon>
        <taxon>Metazoa</taxon>
        <taxon>Ecdysozoa</taxon>
        <taxon>Arthropoda</taxon>
        <taxon>Hexapoda</taxon>
        <taxon>Insecta</taxon>
        <taxon>Pterygota</taxon>
        <taxon>Neoptera</taxon>
        <taxon>Polyneoptera</taxon>
        <taxon>Phasmatodea</taxon>
        <taxon>Verophasmatodea</taxon>
        <taxon>Anareolatae</taxon>
        <taxon>Phasmatidae</taxon>
        <taxon>Eurycanthinae</taxon>
        <taxon>Dryococelus</taxon>
    </lineage>
</organism>
<protein>
    <recommendedName>
        <fullName evidence="1">YqaJ viral recombinase domain-containing protein</fullName>
    </recommendedName>
</protein>
<reference evidence="2 3" key="1">
    <citation type="submission" date="2023-02" db="EMBL/GenBank/DDBJ databases">
        <title>LHISI_Scaffold_Assembly.</title>
        <authorList>
            <person name="Stuart O.P."/>
            <person name="Cleave R."/>
            <person name="Magrath M.J.L."/>
            <person name="Mikheyev A.S."/>
        </authorList>
    </citation>
    <scope>NUCLEOTIDE SEQUENCE [LARGE SCALE GENOMIC DNA]</scope>
    <source>
        <strain evidence="2">Daus_M_001</strain>
        <tissue evidence="2">Leg muscle</tissue>
    </source>
</reference>
<dbReference type="InterPro" id="IPR011335">
    <property type="entry name" value="Restrct_endonuc-II-like"/>
</dbReference>
<comment type="caution">
    <text evidence="2">The sequence shown here is derived from an EMBL/GenBank/DDBJ whole genome shotgun (WGS) entry which is preliminary data.</text>
</comment>
<evidence type="ECO:0000313" key="3">
    <source>
        <dbReference type="Proteomes" id="UP001159363"/>
    </source>
</evidence>
<dbReference type="CDD" id="cd22343">
    <property type="entry name" value="PDDEXK_lambda_exonuclease-like"/>
    <property type="match status" value="1"/>
</dbReference>
<feature type="non-terminal residue" evidence="2">
    <location>
        <position position="357"/>
    </location>
</feature>
<evidence type="ECO:0000313" key="2">
    <source>
        <dbReference type="EMBL" id="KAJ8894263.1"/>
    </source>
</evidence>
<feature type="domain" description="YqaJ viral recombinase" evidence="1">
    <location>
        <begin position="155"/>
        <end position="286"/>
    </location>
</feature>